<evidence type="ECO:0000313" key="2">
    <source>
        <dbReference type="Proteomes" id="UP000243459"/>
    </source>
</evidence>
<dbReference type="AlphaFoldDB" id="A0A5P1END2"/>
<gene>
    <name evidence="1" type="ORF">A4U43_C06F18860</name>
</gene>
<accession>A0A5P1END2</accession>
<dbReference type="Proteomes" id="UP000243459">
    <property type="component" value="Chromosome 6"/>
</dbReference>
<dbReference type="Gramene" id="ONK67314">
    <property type="protein sequence ID" value="ONK67314"/>
    <property type="gene ID" value="A4U43_C06F18860"/>
</dbReference>
<keyword evidence="2" id="KW-1185">Reference proteome</keyword>
<name>A0A5P1END2_ASPOF</name>
<protein>
    <submittedName>
        <fullName evidence="1">Uncharacterized protein</fullName>
    </submittedName>
</protein>
<dbReference type="OMA" id="PESGCEM"/>
<proteinExistence type="predicted"/>
<reference evidence="2" key="1">
    <citation type="journal article" date="2017" name="Nat. Commun.">
        <title>The asparagus genome sheds light on the origin and evolution of a young Y chromosome.</title>
        <authorList>
            <person name="Harkess A."/>
            <person name="Zhou J."/>
            <person name="Xu C."/>
            <person name="Bowers J.E."/>
            <person name="Van der Hulst R."/>
            <person name="Ayyampalayam S."/>
            <person name="Mercati F."/>
            <person name="Riccardi P."/>
            <person name="McKain M.R."/>
            <person name="Kakrana A."/>
            <person name="Tang H."/>
            <person name="Ray J."/>
            <person name="Groenendijk J."/>
            <person name="Arikit S."/>
            <person name="Mathioni S.M."/>
            <person name="Nakano M."/>
            <person name="Shan H."/>
            <person name="Telgmann-Rauber A."/>
            <person name="Kanno A."/>
            <person name="Yue Z."/>
            <person name="Chen H."/>
            <person name="Li W."/>
            <person name="Chen Y."/>
            <person name="Xu X."/>
            <person name="Zhang Y."/>
            <person name="Luo S."/>
            <person name="Chen H."/>
            <person name="Gao J."/>
            <person name="Mao Z."/>
            <person name="Pires J.C."/>
            <person name="Luo M."/>
            <person name="Kudrna D."/>
            <person name="Wing R.A."/>
            <person name="Meyers B.C."/>
            <person name="Yi K."/>
            <person name="Kong H."/>
            <person name="Lavrijsen P."/>
            <person name="Sunseri F."/>
            <person name="Falavigna A."/>
            <person name="Ye Y."/>
            <person name="Leebens-Mack J.H."/>
            <person name="Chen G."/>
        </authorList>
    </citation>
    <scope>NUCLEOTIDE SEQUENCE [LARGE SCALE GENOMIC DNA]</scope>
    <source>
        <strain evidence="2">cv. DH0086</strain>
    </source>
</reference>
<dbReference type="InterPro" id="IPR044809">
    <property type="entry name" value="AUF1-like"/>
</dbReference>
<evidence type="ECO:0000313" key="1">
    <source>
        <dbReference type="EMBL" id="ONK67314.1"/>
    </source>
</evidence>
<organism evidence="1 2">
    <name type="scientific">Asparagus officinalis</name>
    <name type="common">Garden asparagus</name>
    <dbReference type="NCBI Taxonomy" id="4686"/>
    <lineage>
        <taxon>Eukaryota</taxon>
        <taxon>Viridiplantae</taxon>
        <taxon>Streptophyta</taxon>
        <taxon>Embryophyta</taxon>
        <taxon>Tracheophyta</taxon>
        <taxon>Spermatophyta</taxon>
        <taxon>Magnoliopsida</taxon>
        <taxon>Liliopsida</taxon>
        <taxon>Asparagales</taxon>
        <taxon>Asparagaceae</taxon>
        <taxon>Asparagoideae</taxon>
        <taxon>Asparagus</taxon>
    </lineage>
</organism>
<sequence>MARLQEKILDFGSGPIIKDHETLESLELSDADGQGVLMMGDSQLKQLRLQQPVSASGSSQRTLVPALSMKLWYAPYLEIPGGFVLKGATLVAIRPSEERSDENRSGGGGWSGGVCWVPEAFEEPYRTAARMLVKRRTYGLEMNSF</sequence>
<dbReference type="EMBL" id="CM007386">
    <property type="protein sequence ID" value="ONK67314.1"/>
    <property type="molecule type" value="Genomic_DNA"/>
</dbReference>
<dbReference type="PANTHER" id="PTHR31215">
    <property type="entry name" value="OS05G0510400 PROTEIN-RELATED"/>
    <property type="match status" value="1"/>
</dbReference>